<comment type="caution">
    <text evidence="2">The sequence shown here is derived from an EMBL/GenBank/DDBJ whole genome shotgun (WGS) entry which is preliminary data.</text>
</comment>
<sequence length="80" mass="9032">MRIPVLDANHQPLMPTTPARVRKWIECGKAIKRWSDCGQFYVQLTVEPSGRNTQQIVVGIDPGKKYSLRFVSTQMDSLAA</sequence>
<reference evidence="2" key="1">
    <citation type="submission" date="2019-10" db="EMBL/GenBank/DDBJ databases">
        <title>Draft genome sequece of Microseira wollei NIES-4236.</title>
        <authorList>
            <person name="Yamaguchi H."/>
            <person name="Suzuki S."/>
            <person name="Kawachi M."/>
        </authorList>
    </citation>
    <scope>NUCLEOTIDE SEQUENCE</scope>
    <source>
        <strain evidence="2">NIES-4236</strain>
    </source>
</reference>
<dbReference type="AlphaFoldDB" id="A0AAV3XAU6"/>
<feature type="domain" description="RRXRR" evidence="1">
    <location>
        <begin position="3"/>
        <end position="67"/>
    </location>
</feature>
<evidence type="ECO:0000313" key="2">
    <source>
        <dbReference type="EMBL" id="GET36477.1"/>
    </source>
</evidence>
<evidence type="ECO:0000313" key="3">
    <source>
        <dbReference type="Proteomes" id="UP001050975"/>
    </source>
</evidence>
<name>A0AAV3XAU6_9CYAN</name>
<organism evidence="2 3">
    <name type="scientific">Microseira wollei NIES-4236</name>
    <dbReference type="NCBI Taxonomy" id="2530354"/>
    <lineage>
        <taxon>Bacteria</taxon>
        <taxon>Bacillati</taxon>
        <taxon>Cyanobacteriota</taxon>
        <taxon>Cyanophyceae</taxon>
        <taxon>Oscillatoriophycideae</taxon>
        <taxon>Aerosakkonematales</taxon>
        <taxon>Aerosakkonemataceae</taxon>
        <taxon>Microseira</taxon>
    </lineage>
</organism>
<proteinExistence type="predicted"/>
<keyword evidence="3" id="KW-1185">Reference proteome</keyword>
<dbReference type="InterPro" id="IPR025938">
    <property type="entry name" value="RRXRR_dom"/>
</dbReference>
<protein>
    <recommendedName>
        <fullName evidence="1">RRXRR domain-containing protein</fullName>
    </recommendedName>
</protein>
<gene>
    <name evidence="2" type="ORF">MiSe_12280</name>
</gene>
<accession>A0AAV3XAU6</accession>
<dbReference type="Proteomes" id="UP001050975">
    <property type="component" value="Unassembled WGS sequence"/>
</dbReference>
<dbReference type="RefSeq" id="WP_226576112.1">
    <property type="nucleotide sequence ID" value="NZ_BLAY01000013.1"/>
</dbReference>
<dbReference type="Pfam" id="PF14239">
    <property type="entry name" value="RRXRR"/>
    <property type="match status" value="1"/>
</dbReference>
<dbReference type="EMBL" id="BLAY01000013">
    <property type="protein sequence ID" value="GET36477.1"/>
    <property type="molecule type" value="Genomic_DNA"/>
</dbReference>
<evidence type="ECO:0000259" key="1">
    <source>
        <dbReference type="Pfam" id="PF14239"/>
    </source>
</evidence>